<gene>
    <name evidence="8" type="ORF">GCM10011352_23760</name>
</gene>
<accession>A0ABQ1KFP0</accession>
<dbReference type="InterPro" id="IPR050638">
    <property type="entry name" value="AA-Vitamin_Transporters"/>
</dbReference>
<dbReference type="PANTHER" id="PTHR32322">
    <property type="entry name" value="INNER MEMBRANE TRANSPORTER"/>
    <property type="match status" value="1"/>
</dbReference>
<evidence type="ECO:0000256" key="3">
    <source>
        <dbReference type="ARBA" id="ARBA00022692"/>
    </source>
</evidence>
<evidence type="ECO:0000256" key="4">
    <source>
        <dbReference type="ARBA" id="ARBA00022989"/>
    </source>
</evidence>
<evidence type="ECO:0000313" key="8">
    <source>
        <dbReference type="EMBL" id="GGB96863.1"/>
    </source>
</evidence>
<feature type="domain" description="EamA" evidence="7">
    <location>
        <begin position="163"/>
        <end position="298"/>
    </location>
</feature>
<comment type="caution">
    <text evidence="8">The sequence shown here is derived from an EMBL/GenBank/DDBJ whole genome shotgun (WGS) entry which is preliminary data.</text>
</comment>
<feature type="transmembrane region" description="Helical" evidence="6">
    <location>
        <begin position="256"/>
        <end position="276"/>
    </location>
</feature>
<feature type="transmembrane region" description="Helical" evidence="6">
    <location>
        <begin position="39"/>
        <end position="59"/>
    </location>
</feature>
<dbReference type="EMBL" id="BMIJ01000004">
    <property type="protein sequence ID" value="GGB96863.1"/>
    <property type="molecule type" value="Genomic_DNA"/>
</dbReference>
<dbReference type="SUPFAM" id="SSF103481">
    <property type="entry name" value="Multidrug resistance efflux transporter EmrE"/>
    <property type="match status" value="2"/>
</dbReference>
<reference evidence="9" key="1">
    <citation type="journal article" date="2019" name="Int. J. Syst. Evol. Microbiol.">
        <title>The Global Catalogue of Microorganisms (GCM) 10K type strain sequencing project: providing services to taxonomists for standard genome sequencing and annotation.</title>
        <authorList>
            <consortium name="The Broad Institute Genomics Platform"/>
            <consortium name="The Broad Institute Genome Sequencing Center for Infectious Disease"/>
            <person name="Wu L."/>
            <person name="Ma J."/>
        </authorList>
    </citation>
    <scope>NUCLEOTIDE SEQUENCE [LARGE SCALE GENOMIC DNA]</scope>
    <source>
        <strain evidence="9">CGMCC 1.15341</strain>
    </source>
</reference>
<dbReference type="Gene3D" id="1.10.3730.20">
    <property type="match status" value="1"/>
</dbReference>
<proteinExistence type="inferred from homology"/>
<feature type="transmembrane region" description="Helical" evidence="6">
    <location>
        <begin position="196"/>
        <end position="214"/>
    </location>
</feature>
<dbReference type="InterPro" id="IPR037185">
    <property type="entry name" value="EmrE-like"/>
</dbReference>
<keyword evidence="4 6" id="KW-1133">Transmembrane helix</keyword>
<evidence type="ECO:0000256" key="2">
    <source>
        <dbReference type="ARBA" id="ARBA00007362"/>
    </source>
</evidence>
<feature type="transmembrane region" description="Helical" evidence="6">
    <location>
        <begin position="226"/>
        <end position="247"/>
    </location>
</feature>
<dbReference type="PANTHER" id="PTHR32322:SF2">
    <property type="entry name" value="EAMA DOMAIN-CONTAINING PROTEIN"/>
    <property type="match status" value="1"/>
</dbReference>
<feature type="transmembrane region" description="Helical" evidence="6">
    <location>
        <begin position="100"/>
        <end position="117"/>
    </location>
</feature>
<feature type="transmembrane region" description="Helical" evidence="6">
    <location>
        <begin position="71"/>
        <end position="88"/>
    </location>
</feature>
<name>A0ABQ1KFP0_9GAMM</name>
<dbReference type="InterPro" id="IPR000620">
    <property type="entry name" value="EamA_dom"/>
</dbReference>
<keyword evidence="5 6" id="KW-0472">Membrane</keyword>
<evidence type="ECO:0000256" key="1">
    <source>
        <dbReference type="ARBA" id="ARBA00004141"/>
    </source>
</evidence>
<organism evidence="8 9">
    <name type="scientific">Marinobacterium zhoushanense</name>
    <dbReference type="NCBI Taxonomy" id="1679163"/>
    <lineage>
        <taxon>Bacteria</taxon>
        <taxon>Pseudomonadati</taxon>
        <taxon>Pseudomonadota</taxon>
        <taxon>Gammaproteobacteria</taxon>
        <taxon>Oceanospirillales</taxon>
        <taxon>Oceanospirillaceae</taxon>
        <taxon>Marinobacterium</taxon>
    </lineage>
</organism>
<dbReference type="Pfam" id="PF00892">
    <property type="entry name" value="EamA"/>
    <property type="match status" value="2"/>
</dbReference>
<evidence type="ECO:0000256" key="6">
    <source>
        <dbReference type="SAM" id="Phobius"/>
    </source>
</evidence>
<sequence length="317" mass="34166">MDMRSSVDVRAFSLMVFFCLIIGMQQVLLKGTGADISPVLQLALRSGIAALLVAAYIAVRREKLEFGAGNWKPGVVVGVLFSMEYLLLGEALLRTSAAHSVVFLYTSPIFSAVILHFKVHTERLSPLQWLGIALAFSGIALAFMGGDSAPSGQLPVDRSAMLVGDLLALLAGASWGLTTVVIRSSSLAHLSPNQTLLYQLLGAFVLLSLAAVLLGRNSFNPTPEALFSLGFQSVMVSFVGFLIWFWLLRHYRASQIGVLSFMTPLFGVVLGAWLLGEALEPSFLFGSALVIAGIVMVSGYGWLASLKRPRSGQWLRD</sequence>
<feature type="domain" description="EamA" evidence="7">
    <location>
        <begin position="13"/>
        <end position="143"/>
    </location>
</feature>
<feature type="transmembrane region" description="Helical" evidence="6">
    <location>
        <begin position="129"/>
        <end position="146"/>
    </location>
</feature>
<evidence type="ECO:0000259" key="7">
    <source>
        <dbReference type="Pfam" id="PF00892"/>
    </source>
</evidence>
<keyword evidence="3 6" id="KW-0812">Transmembrane</keyword>
<feature type="transmembrane region" description="Helical" evidence="6">
    <location>
        <begin position="282"/>
        <end position="303"/>
    </location>
</feature>
<dbReference type="Proteomes" id="UP000629025">
    <property type="component" value="Unassembled WGS sequence"/>
</dbReference>
<evidence type="ECO:0000256" key="5">
    <source>
        <dbReference type="ARBA" id="ARBA00023136"/>
    </source>
</evidence>
<evidence type="ECO:0000313" key="9">
    <source>
        <dbReference type="Proteomes" id="UP000629025"/>
    </source>
</evidence>
<comment type="similarity">
    <text evidence="2">Belongs to the EamA transporter family.</text>
</comment>
<feature type="transmembrane region" description="Helical" evidence="6">
    <location>
        <begin position="166"/>
        <end position="184"/>
    </location>
</feature>
<keyword evidence="9" id="KW-1185">Reference proteome</keyword>
<protein>
    <submittedName>
        <fullName evidence="8">Membrane protein</fullName>
    </submittedName>
</protein>
<comment type="subcellular location">
    <subcellularLocation>
        <location evidence="1">Membrane</location>
        <topology evidence="1">Multi-pass membrane protein</topology>
    </subcellularLocation>
</comment>